<keyword evidence="1" id="KW-0132">Cell division</keyword>
<organism evidence="1 2">
    <name type="scientific">Nanobsidianus stetteri</name>
    <dbReference type="NCBI Taxonomy" id="1294122"/>
    <lineage>
        <taxon>Archaea</taxon>
        <taxon>Nanobdellota</taxon>
        <taxon>Candidatus Nanoarchaeia</taxon>
        <taxon>Nanoarchaeales</taxon>
        <taxon>Nanopusillaceae</taxon>
        <taxon>Candidatus Nanobsidianus</taxon>
    </lineage>
</organism>
<keyword evidence="1" id="KW-0131">Cell cycle</keyword>
<accession>R1E5D7</accession>
<name>R1E5D7_NANST</name>
<keyword evidence="2" id="KW-1185">Reference proteome</keyword>
<reference evidence="1 2" key="1">
    <citation type="submission" date="2013-02" db="EMBL/GenBank/DDBJ databases">
        <title>Insights into archaeal evolution and symbiosis from the genomes of a Nanoarchaeon and its crenarchaeal host from Yellowstone National Park.</title>
        <authorList>
            <person name="Podar M."/>
            <person name="Makarova K.S."/>
            <person name="Graham D.E."/>
            <person name="Wolf Y.I."/>
            <person name="Koonin E.V."/>
            <person name="Reysenbach A.-L."/>
        </authorList>
    </citation>
    <scope>NUCLEOTIDE SEQUENCE [LARGE SCALE GENOMIC DNA]</scope>
</reference>
<dbReference type="GO" id="GO:0051301">
    <property type="term" value="P:cell division"/>
    <property type="evidence" value="ECO:0007669"/>
    <property type="project" value="UniProtKB-KW"/>
</dbReference>
<evidence type="ECO:0000313" key="2">
    <source>
        <dbReference type="Proteomes" id="UP000053279"/>
    </source>
</evidence>
<dbReference type="Proteomes" id="UP000053279">
    <property type="component" value="Unassembled WGS sequence"/>
</dbReference>
<dbReference type="Pfam" id="PF04472">
    <property type="entry name" value="SepF"/>
    <property type="match status" value="1"/>
</dbReference>
<dbReference type="Gene3D" id="3.30.110.150">
    <property type="entry name" value="SepF-like protein"/>
    <property type="match status" value="1"/>
</dbReference>
<dbReference type="EMBL" id="APJZ01000002">
    <property type="protein sequence ID" value="EOD42582.1"/>
    <property type="molecule type" value="Genomic_DNA"/>
</dbReference>
<evidence type="ECO:0000313" key="1">
    <source>
        <dbReference type="EMBL" id="EOD42582.1"/>
    </source>
</evidence>
<protein>
    <submittedName>
        <fullName evidence="1">Putative cell division protein</fullName>
    </submittedName>
</protein>
<dbReference type="InterPro" id="IPR038594">
    <property type="entry name" value="SepF-like_sf"/>
</dbReference>
<proteinExistence type="predicted"/>
<gene>
    <name evidence="1" type="ORF">Nst1_312</name>
</gene>
<dbReference type="AlphaFoldDB" id="R1E5D7"/>
<dbReference type="InterPro" id="IPR007561">
    <property type="entry name" value="Cell_div_SepF/SepF-rel"/>
</dbReference>
<comment type="caution">
    <text evidence="1">The sequence shown here is derived from an EMBL/GenBank/DDBJ whole genome shotgun (WGS) entry which is preliminary data.</text>
</comment>
<sequence length="131" mass="14990">MVSLRNIFKSKKEETSDQYVEVIPTQKAEEVKIYVRVFRIKDPSEVKAVVDSLRERNYIVFVDISGLNTGKDLVEVKRVVSRIKSVVDAIGGDIAAVNKDWIIATPPYVRIWRGHQMSAVEEVKQQEEQQS</sequence>